<accession>A0A383BTX8</accession>
<dbReference type="SUPFAM" id="SSF46626">
    <property type="entry name" value="Cytochrome c"/>
    <property type="match status" value="1"/>
</dbReference>
<dbReference type="GO" id="GO:0020037">
    <property type="term" value="F:heme binding"/>
    <property type="evidence" value="ECO:0007669"/>
    <property type="project" value="InterPro"/>
</dbReference>
<dbReference type="PROSITE" id="PS51257">
    <property type="entry name" value="PROKAR_LIPOPROTEIN"/>
    <property type="match status" value="1"/>
</dbReference>
<dbReference type="InterPro" id="IPR051459">
    <property type="entry name" value="Cytochrome_c-type_DH"/>
</dbReference>
<evidence type="ECO:0000259" key="4">
    <source>
        <dbReference type="PROSITE" id="PS51007"/>
    </source>
</evidence>
<dbReference type="GO" id="GO:0046872">
    <property type="term" value="F:metal ion binding"/>
    <property type="evidence" value="ECO:0007669"/>
    <property type="project" value="UniProtKB-KW"/>
</dbReference>
<sequence length="162" mass="17899">MRAVPLIYCVLSLLSGCTASNPQPLEKTQSQQVSKGKALYLVSCSACHQPNGQGLEGIAPPLAGTQWPSESEDRLARIVLHGLRGPIIVAEKEYNLEMPAMGFFDDQEIAAILTYVRTTWGKKSEPITSETIGGIRTLNRERSDSWTIQELLDATRLNWNNE</sequence>
<gene>
    <name evidence="5" type="ORF">METZ01_LOCUS476580</name>
</gene>
<feature type="domain" description="Cytochrome c" evidence="4">
    <location>
        <begin position="31"/>
        <end position="120"/>
    </location>
</feature>
<dbReference type="InterPro" id="IPR036909">
    <property type="entry name" value="Cyt_c-like_dom_sf"/>
</dbReference>
<dbReference type="PROSITE" id="PS51007">
    <property type="entry name" value="CYTC"/>
    <property type="match status" value="1"/>
</dbReference>
<organism evidence="5">
    <name type="scientific">marine metagenome</name>
    <dbReference type="NCBI Taxonomy" id="408172"/>
    <lineage>
        <taxon>unclassified sequences</taxon>
        <taxon>metagenomes</taxon>
        <taxon>ecological metagenomes</taxon>
    </lineage>
</organism>
<dbReference type="Gene3D" id="1.10.760.10">
    <property type="entry name" value="Cytochrome c-like domain"/>
    <property type="match status" value="1"/>
</dbReference>
<dbReference type="GO" id="GO:0009055">
    <property type="term" value="F:electron transfer activity"/>
    <property type="evidence" value="ECO:0007669"/>
    <property type="project" value="InterPro"/>
</dbReference>
<name>A0A383BTX8_9ZZZZ</name>
<keyword evidence="3" id="KW-0408">Iron</keyword>
<dbReference type="EMBL" id="UINC01203460">
    <property type="protein sequence ID" value="SVE23726.1"/>
    <property type="molecule type" value="Genomic_DNA"/>
</dbReference>
<proteinExistence type="predicted"/>
<dbReference type="InterPro" id="IPR009056">
    <property type="entry name" value="Cyt_c-like_dom"/>
</dbReference>
<protein>
    <recommendedName>
        <fullName evidence="4">Cytochrome c domain-containing protein</fullName>
    </recommendedName>
</protein>
<evidence type="ECO:0000256" key="3">
    <source>
        <dbReference type="ARBA" id="ARBA00023004"/>
    </source>
</evidence>
<evidence type="ECO:0000256" key="1">
    <source>
        <dbReference type="ARBA" id="ARBA00022617"/>
    </source>
</evidence>
<keyword evidence="1" id="KW-0349">Heme</keyword>
<dbReference type="PANTHER" id="PTHR35008">
    <property type="entry name" value="BLL4482 PROTEIN-RELATED"/>
    <property type="match status" value="1"/>
</dbReference>
<dbReference type="Pfam" id="PF00034">
    <property type="entry name" value="Cytochrom_C"/>
    <property type="match status" value="1"/>
</dbReference>
<evidence type="ECO:0000256" key="2">
    <source>
        <dbReference type="ARBA" id="ARBA00022723"/>
    </source>
</evidence>
<dbReference type="AlphaFoldDB" id="A0A383BTX8"/>
<keyword evidence="2" id="KW-0479">Metal-binding</keyword>
<reference evidence="5" key="1">
    <citation type="submission" date="2018-05" db="EMBL/GenBank/DDBJ databases">
        <authorList>
            <person name="Lanie J.A."/>
            <person name="Ng W.-L."/>
            <person name="Kazmierczak K.M."/>
            <person name="Andrzejewski T.M."/>
            <person name="Davidsen T.M."/>
            <person name="Wayne K.J."/>
            <person name="Tettelin H."/>
            <person name="Glass J.I."/>
            <person name="Rusch D."/>
            <person name="Podicherti R."/>
            <person name="Tsui H.-C.T."/>
            <person name="Winkler M.E."/>
        </authorList>
    </citation>
    <scope>NUCLEOTIDE SEQUENCE</scope>
</reference>
<dbReference type="PANTHER" id="PTHR35008:SF4">
    <property type="entry name" value="BLL4482 PROTEIN"/>
    <property type="match status" value="1"/>
</dbReference>
<evidence type="ECO:0000313" key="5">
    <source>
        <dbReference type="EMBL" id="SVE23726.1"/>
    </source>
</evidence>